<feature type="domain" description="PCI" evidence="2">
    <location>
        <begin position="174"/>
        <end position="338"/>
    </location>
</feature>
<evidence type="ECO:0000313" key="3">
    <source>
        <dbReference type="EMBL" id="ORD94520.1"/>
    </source>
</evidence>
<dbReference type="Pfam" id="PF01399">
    <property type="entry name" value="PCI"/>
    <property type="match status" value="1"/>
</dbReference>
<keyword evidence="4" id="KW-1185">Reference proteome</keyword>
<dbReference type="GO" id="GO:0043161">
    <property type="term" value="P:proteasome-mediated ubiquitin-dependent protein catabolic process"/>
    <property type="evidence" value="ECO:0007669"/>
    <property type="project" value="TreeGrafter"/>
</dbReference>
<dbReference type="SUPFAM" id="SSF46785">
    <property type="entry name" value="Winged helix' DNA-binding domain"/>
    <property type="match status" value="1"/>
</dbReference>
<dbReference type="InterPro" id="IPR000717">
    <property type="entry name" value="PCI_dom"/>
</dbReference>
<evidence type="ECO:0000259" key="2">
    <source>
        <dbReference type="PROSITE" id="PS50250"/>
    </source>
</evidence>
<feature type="coiled-coil region" evidence="1">
    <location>
        <begin position="47"/>
        <end position="78"/>
    </location>
</feature>
<proteinExistence type="predicted"/>
<evidence type="ECO:0000313" key="4">
    <source>
        <dbReference type="Proteomes" id="UP000192639"/>
    </source>
</evidence>
<dbReference type="OrthoDB" id="1452at2759"/>
<dbReference type="InterPro" id="IPR019585">
    <property type="entry name" value="Rpn7/CSN1"/>
</dbReference>
<dbReference type="PROSITE" id="PS50250">
    <property type="entry name" value="PCI"/>
    <property type="match status" value="1"/>
</dbReference>
<dbReference type="EMBL" id="LWDP01000017">
    <property type="protein sequence ID" value="ORD94520.1"/>
    <property type="molecule type" value="Genomic_DNA"/>
</dbReference>
<name>A0A1Y1S8Y0_9MICR</name>
<dbReference type="Gene3D" id="1.25.40.570">
    <property type="match status" value="1"/>
</dbReference>
<evidence type="ECO:0000256" key="1">
    <source>
        <dbReference type="SAM" id="Coils"/>
    </source>
</evidence>
<dbReference type="VEuPathDB" id="MicrosporidiaDB:ECANGB1_590"/>
<organism evidence="3 4">
    <name type="scientific">Enterospora canceri</name>
    <dbReference type="NCBI Taxonomy" id="1081671"/>
    <lineage>
        <taxon>Eukaryota</taxon>
        <taxon>Fungi</taxon>
        <taxon>Fungi incertae sedis</taxon>
        <taxon>Microsporidia</taxon>
        <taxon>Enterocytozoonidae</taxon>
        <taxon>Enterospora</taxon>
    </lineage>
</organism>
<sequence>MLEIDFAEPKLDILKMLSTSFQTKDHTAIEKYLIENGASAFYDKMVAMNLLKSNSKLRKKIEAAKEQKLNEIKNKNRNELDTEDAIKDYISFYAKAFDLDNFKSKVNELLEIDRSNSLLLDIQFCLIRMALILGDKKMLHENIEKGKDIATVSDWDRKNRFKVYLGLYSLQKAKFREAADYFYDCLASFEASETVEFEEIILYLIFSGLLSYSRNELEKKVVNNFEVLKFKDLIKLPEAFYNCSYPKLFDNLLEFVSRFENDIFIGDYKQFFTKEMVIKSYAQFLLSYQSVHLKAMADVFGVTERFLEEDLRMFIISNRLNCEIDKVDNLIAVKGIECTRTLENEFVLSHEIMKDVRKYINK</sequence>
<comment type="caution">
    <text evidence="3">The sequence shown here is derived from an EMBL/GenBank/DDBJ whole genome shotgun (WGS) entry which is preliminary data.</text>
</comment>
<dbReference type="PANTHER" id="PTHR14145">
    <property type="entry name" value="26S PROTESOME SUBUNIT 6"/>
    <property type="match status" value="1"/>
</dbReference>
<dbReference type="Proteomes" id="UP000192639">
    <property type="component" value="Unassembled WGS sequence"/>
</dbReference>
<dbReference type="AlphaFoldDB" id="A0A1Y1S8Y0"/>
<keyword evidence="1" id="KW-0175">Coiled coil</keyword>
<accession>A0A1Y1S8Y0</accession>
<dbReference type="Pfam" id="PF10602">
    <property type="entry name" value="RPN7"/>
    <property type="match status" value="1"/>
</dbReference>
<dbReference type="PANTHER" id="PTHR14145:SF1">
    <property type="entry name" value="26S PROTEASOME NON-ATPASE REGULATORY SUBUNIT 6"/>
    <property type="match status" value="1"/>
</dbReference>
<dbReference type="InterPro" id="IPR036390">
    <property type="entry name" value="WH_DNA-bd_sf"/>
</dbReference>
<protein>
    <submittedName>
        <fullName evidence="3">PSMD6</fullName>
    </submittedName>
</protein>
<gene>
    <name evidence="3" type="primary">PSMD6</name>
    <name evidence="3" type="ORF">ECANGB1_590</name>
</gene>
<dbReference type="InterPro" id="IPR045135">
    <property type="entry name" value="Rpn7_N"/>
</dbReference>
<reference evidence="3 4" key="1">
    <citation type="journal article" date="2017" name="Environ. Microbiol.">
        <title>Decay of the glycolytic pathway and adaptation to intranuclear parasitism within Enterocytozoonidae microsporidia.</title>
        <authorList>
            <person name="Wiredu Boakye D."/>
            <person name="Jaroenlak P."/>
            <person name="Prachumwat A."/>
            <person name="Williams T.A."/>
            <person name="Bateman K.S."/>
            <person name="Itsathitphaisarn O."/>
            <person name="Sritunyalucksana K."/>
            <person name="Paszkiewicz K.H."/>
            <person name="Moore K.A."/>
            <person name="Stentiford G.D."/>
            <person name="Williams B.A."/>
        </authorList>
    </citation>
    <scope>NUCLEOTIDE SEQUENCE [LARGE SCALE GENOMIC DNA]</scope>
    <source>
        <strain evidence="3 4">GB1</strain>
    </source>
</reference>